<dbReference type="Proteomes" id="UP000464378">
    <property type="component" value="Chromosome"/>
</dbReference>
<dbReference type="AlphaFoldDB" id="A0A6C2YJJ9"/>
<reference evidence="2" key="1">
    <citation type="submission" date="2019-04" db="EMBL/GenBank/DDBJ databases">
        <authorList>
            <consortium name="Science for Life Laboratories"/>
        </authorList>
    </citation>
    <scope>NUCLEOTIDE SEQUENCE</scope>
    <source>
        <strain evidence="2">MBLW1</strain>
    </source>
</reference>
<name>A0A6C2YJJ9_9BACT</name>
<dbReference type="PROSITE" id="PS51832">
    <property type="entry name" value="HD_GYP"/>
    <property type="match status" value="1"/>
</dbReference>
<evidence type="ECO:0000313" key="3">
    <source>
        <dbReference type="Proteomes" id="UP000464378"/>
    </source>
</evidence>
<dbReference type="EMBL" id="LR593887">
    <property type="protein sequence ID" value="VTR99332.1"/>
    <property type="molecule type" value="Genomic_DNA"/>
</dbReference>
<dbReference type="InterPro" id="IPR037522">
    <property type="entry name" value="HD_GYP_dom"/>
</dbReference>
<dbReference type="CDD" id="cd00077">
    <property type="entry name" value="HDc"/>
    <property type="match status" value="1"/>
</dbReference>
<gene>
    <name evidence="2" type="ORF">GMBLW1_22120</name>
</gene>
<dbReference type="KEGG" id="tim:GMBLW1_22120"/>
<dbReference type="InParanoid" id="A0A6C2YJJ9"/>
<organism evidence="2">
    <name type="scientific">Tuwongella immobilis</name>
    <dbReference type="NCBI Taxonomy" id="692036"/>
    <lineage>
        <taxon>Bacteria</taxon>
        <taxon>Pseudomonadati</taxon>
        <taxon>Planctomycetota</taxon>
        <taxon>Planctomycetia</taxon>
        <taxon>Gemmatales</taxon>
        <taxon>Gemmataceae</taxon>
        <taxon>Tuwongella</taxon>
    </lineage>
</organism>
<keyword evidence="3" id="KW-1185">Reference proteome</keyword>
<dbReference type="SUPFAM" id="SSF109604">
    <property type="entry name" value="HD-domain/PDEase-like"/>
    <property type="match status" value="1"/>
</dbReference>
<dbReference type="InterPro" id="IPR003607">
    <property type="entry name" value="HD/PDEase_dom"/>
</dbReference>
<dbReference type="Pfam" id="PF13487">
    <property type="entry name" value="HD_5"/>
    <property type="match status" value="1"/>
</dbReference>
<dbReference type="RefSeq" id="WP_162657000.1">
    <property type="nucleotide sequence ID" value="NZ_LR593887.1"/>
</dbReference>
<protein>
    <recommendedName>
        <fullName evidence="1">HD-GYP domain-containing protein</fullName>
    </recommendedName>
</protein>
<evidence type="ECO:0000259" key="1">
    <source>
        <dbReference type="PROSITE" id="PS51832"/>
    </source>
</evidence>
<dbReference type="PANTHER" id="PTHR43155:SF2">
    <property type="entry name" value="CYCLIC DI-GMP PHOSPHODIESTERASE PA4108"/>
    <property type="match status" value="1"/>
</dbReference>
<dbReference type="EMBL" id="LR586016">
    <property type="protein sequence ID" value="VIP01748.1"/>
    <property type="molecule type" value="Genomic_DNA"/>
</dbReference>
<dbReference type="SMART" id="SM00471">
    <property type="entry name" value="HDc"/>
    <property type="match status" value="1"/>
</dbReference>
<feature type="domain" description="HD-GYP" evidence="1">
    <location>
        <begin position="224"/>
        <end position="425"/>
    </location>
</feature>
<dbReference type="PANTHER" id="PTHR43155">
    <property type="entry name" value="CYCLIC DI-GMP PHOSPHODIESTERASE PA4108-RELATED"/>
    <property type="match status" value="1"/>
</dbReference>
<accession>A0A6C2YJJ9</accession>
<dbReference type="Gene3D" id="1.10.3210.10">
    <property type="entry name" value="Hypothetical protein af1432"/>
    <property type="match status" value="1"/>
</dbReference>
<evidence type="ECO:0000313" key="2">
    <source>
        <dbReference type="EMBL" id="VIP01748.1"/>
    </source>
</evidence>
<proteinExistence type="predicted"/>
<sequence length="497" mass="54411">MSDSRVLLNRISTFRRKLEQMPTLTENDLSREELTHLEEQAGPDAPLDEQVDLANRQQALLERSLRTLQSTSEAVAEAMPSALTARARRLMEEGRALIAELRPFADEPLLAGPPHASDDIDPLAAFYRELVSMAEVSLRMVVTFPESPSAQMRLSEGLESVIVAIRERLAGLRLAISDRRTDHQRIDTLCGLLLALDRGSKPMLADFARLAQAILDDAHAGKPMRFLHDAPAATQAFAGGVTFPAPLRFIACHALTTAQVMARLIGTSTEWGCTPVEAVMLCLVHDVGMARVPVELLAQPGPLSIEQKRQIEAHAHVSADLVATHLPELAGLADAIATHHERMDGTGYPQGHHGDQIAPLSRLLAVADEYAARVCSRAHRPAYDPRTALTDTLMEADHNKLDRAAAERLFLLAFYPVGTLVELNDGRIARVLANPHRPGEYPEPAQPVVAVVGNNRGEMLPSPQPLDLLAQEGPTILRSLTMEQRAGLIGRRYPEWI</sequence>